<accession>A0A2Z2U801</accession>
<dbReference type="CDD" id="cd00118">
    <property type="entry name" value="LysM"/>
    <property type="match status" value="1"/>
</dbReference>
<feature type="region of interest" description="Disordered" evidence="2">
    <location>
        <begin position="219"/>
        <end position="239"/>
    </location>
</feature>
<dbReference type="SUPFAM" id="SSF54106">
    <property type="entry name" value="LysM domain"/>
    <property type="match status" value="1"/>
</dbReference>
<dbReference type="SMART" id="SM00257">
    <property type="entry name" value="LysM"/>
    <property type="match status" value="1"/>
</dbReference>
<evidence type="ECO:0000313" key="5">
    <source>
        <dbReference type="Proteomes" id="UP000260452"/>
    </source>
</evidence>
<dbReference type="EMBL" id="MG020111">
    <property type="protein sequence ID" value="ATN94170.1"/>
    <property type="molecule type" value="Genomic_DNA"/>
</dbReference>
<proteinExistence type="predicted"/>
<name>A0A2Z2U801_9CAUD</name>
<dbReference type="InterPro" id="IPR018392">
    <property type="entry name" value="LysM"/>
</dbReference>
<dbReference type="Proteomes" id="UP000260452">
    <property type="component" value="Genome"/>
</dbReference>
<reference evidence="4 5" key="1">
    <citation type="submission" date="2017-09" db="EMBL/GenBank/DDBJ databases">
        <title>Genome sequence and analysis of a bacteriophage of Lactobacillus brevis.</title>
        <authorList>
            <person name="Yu M."/>
            <person name="Qi R."/>
            <person name="Jiang X."/>
            <person name="Tang T."/>
            <person name="Qiao X."/>
            <person name="Jiang Y."/>
            <person name="Tang L."/>
            <person name="Wang L."/>
            <person name="Xu Y."/>
            <person name="Li Y."/>
        </authorList>
    </citation>
    <scope>NUCLEOTIDE SEQUENCE [LARGE SCALE GENOMIC DNA]</scope>
</reference>
<evidence type="ECO:0000256" key="2">
    <source>
        <dbReference type="SAM" id="MobiDB-lite"/>
    </source>
</evidence>
<feature type="region of interest" description="Disordered" evidence="2">
    <location>
        <begin position="328"/>
        <end position="349"/>
    </location>
</feature>
<sequence>MASKTKKFNLKGKSDKKIANETQKWKKTISADAAKISKAGKAITAAQKKIDMANDYLNKANGYKAKSSAYDALETQIEAQEKLLAKTKSSTKKKTITSKITSLKKDKKSLVSDMKKIASSAGYQKQMSAKTKAQANIKTEKSKISSLKTKKSKDKKVYGQYSSTNTARKLAARKKLQKANSKSVRSKIKAAKKKYGGQTAIYRADLKTSRVFMLGEFDPSETNDQDVPTNEVDKSDPRTNYSVRNSKQLSGTYYLFGKSFSDCDKQYEILQGWARKGVEVTVRGFSKWNHAYLSSVGKTAYTAGNKNSMQLSITFTYAQKDKVAYAKKKTKKKSKSSTGAKTGTKKTTHKTVTVKSGMTYWSIAQSHNVSVSSLEKMNKWPATKLPIGVKVRYQ</sequence>
<dbReference type="Pfam" id="PF01476">
    <property type="entry name" value="LysM"/>
    <property type="match status" value="1"/>
</dbReference>
<dbReference type="InterPro" id="IPR036779">
    <property type="entry name" value="LysM_dom_sf"/>
</dbReference>
<feature type="coiled-coil region" evidence="1">
    <location>
        <begin position="63"/>
        <end position="90"/>
    </location>
</feature>
<feature type="domain" description="LysM" evidence="3">
    <location>
        <begin position="350"/>
        <end position="394"/>
    </location>
</feature>
<evidence type="ECO:0000259" key="3">
    <source>
        <dbReference type="PROSITE" id="PS51782"/>
    </source>
</evidence>
<dbReference type="Gene3D" id="3.10.350.10">
    <property type="entry name" value="LysM domain"/>
    <property type="match status" value="1"/>
</dbReference>
<protein>
    <submittedName>
        <fullName evidence="4">Membrane-bound lytic murein transglycosylase D</fullName>
    </submittedName>
</protein>
<gene>
    <name evidence="4" type="ORF">Lb_6</name>
</gene>
<evidence type="ECO:0000256" key="1">
    <source>
        <dbReference type="SAM" id="Coils"/>
    </source>
</evidence>
<organism evidence="4 5">
    <name type="scientific">Lactobacillus phage Lb</name>
    <dbReference type="NCBI Taxonomy" id="2048517"/>
    <lineage>
        <taxon>Viruses</taxon>
        <taxon>Duplodnaviria</taxon>
        <taxon>Heunggongvirae</taxon>
        <taxon>Uroviricota</taxon>
        <taxon>Caudoviricetes</taxon>
        <taxon>Heilongjiangvirus</taxon>
        <taxon>Heilongjiangvirus Lb</taxon>
    </lineage>
</organism>
<dbReference type="PROSITE" id="PS51782">
    <property type="entry name" value="LYSM"/>
    <property type="match status" value="1"/>
</dbReference>
<keyword evidence="5" id="KW-1185">Reference proteome</keyword>
<evidence type="ECO:0000313" key="4">
    <source>
        <dbReference type="EMBL" id="ATN94170.1"/>
    </source>
</evidence>
<keyword evidence="1" id="KW-0175">Coiled coil</keyword>